<proteinExistence type="predicted"/>
<feature type="compositionally biased region" description="Basic and acidic residues" evidence="1">
    <location>
        <begin position="624"/>
        <end position="633"/>
    </location>
</feature>
<feature type="region of interest" description="Disordered" evidence="1">
    <location>
        <begin position="256"/>
        <end position="315"/>
    </location>
</feature>
<feature type="region of interest" description="Disordered" evidence="1">
    <location>
        <begin position="369"/>
        <end position="394"/>
    </location>
</feature>
<feature type="region of interest" description="Disordered" evidence="1">
    <location>
        <begin position="111"/>
        <end position="174"/>
    </location>
</feature>
<organism evidence="2">
    <name type="scientific">Cacopsylla melanoneura</name>
    <dbReference type="NCBI Taxonomy" id="428564"/>
    <lineage>
        <taxon>Eukaryota</taxon>
        <taxon>Metazoa</taxon>
        <taxon>Ecdysozoa</taxon>
        <taxon>Arthropoda</taxon>
        <taxon>Hexapoda</taxon>
        <taxon>Insecta</taxon>
        <taxon>Pterygota</taxon>
        <taxon>Neoptera</taxon>
        <taxon>Paraneoptera</taxon>
        <taxon>Hemiptera</taxon>
        <taxon>Sternorrhyncha</taxon>
        <taxon>Psylloidea</taxon>
        <taxon>Psyllidae</taxon>
        <taxon>Psyllinae</taxon>
        <taxon>Cacopsylla</taxon>
    </lineage>
</organism>
<feature type="compositionally biased region" description="Polar residues" evidence="1">
    <location>
        <begin position="55"/>
        <end position="66"/>
    </location>
</feature>
<feature type="compositionally biased region" description="Basic and acidic residues" evidence="1">
    <location>
        <begin position="664"/>
        <end position="676"/>
    </location>
</feature>
<feature type="compositionally biased region" description="Polar residues" evidence="1">
    <location>
        <begin position="271"/>
        <end position="283"/>
    </location>
</feature>
<protein>
    <submittedName>
        <fullName evidence="2">Uncharacterized protein</fullName>
    </submittedName>
</protein>
<accession>A0A8D8Z2E0</accession>
<feature type="region of interest" description="Disordered" evidence="1">
    <location>
        <begin position="448"/>
        <end position="472"/>
    </location>
</feature>
<feature type="compositionally biased region" description="Polar residues" evidence="1">
    <location>
        <begin position="456"/>
        <end position="471"/>
    </location>
</feature>
<name>A0A8D8Z2E0_9HEMI</name>
<feature type="compositionally biased region" description="Polar residues" evidence="1">
    <location>
        <begin position="133"/>
        <end position="163"/>
    </location>
</feature>
<evidence type="ECO:0000256" key="1">
    <source>
        <dbReference type="SAM" id="MobiDB-lite"/>
    </source>
</evidence>
<feature type="region of interest" description="Disordered" evidence="1">
    <location>
        <begin position="615"/>
        <end position="719"/>
    </location>
</feature>
<evidence type="ECO:0000313" key="2">
    <source>
        <dbReference type="EMBL" id="CAG6739684.1"/>
    </source>
</evidence>
<feature type="region of interest" description="Disordered" evidence="1">
    <location>
        <begin position="54"/>
        <end position="79"/>
    </location>
</feature>
<dbReference type="AlphaFoldDB" id="A0A8D8Z2E0"/>
<feature type="compositionally biased region" description="Basic and acidic residues" evidence="1">
    <location>
        <begin position="518"/>
        <end position="540"/>
    </location>
</feature>
<dbReference type="EMBL" id="HBUF01414643">
    <property type="protein sequence ID" value="CAG6739684.1"/>
    <property type="molecule type" value="Transcribed_RNA"/>
</dbReference>
<feature type="region of interest" description="Disordered" evidence="1">
    <location>
        <begin position="1"/>
        <end position="22"/>
    </location>
</feature>
<reference evidence="2" key="1">
    <citation type="submission" date="2021-05" db="EMBL/GenBank/DDBJ databases">
        <authorList>
            <person name="Alioto T."/>
            <person name="Alioto T."/>
            <person name="Gomez Garrido J."/>
        </authorList>
    </citation>
    <scope>NUCLEOTIDE SEQUENCE</scope>
</reference>
<sequence length="755" mass="84268">MNPIQETNEHQRPRVVGSEPKHVTNTMRKISPNCMLKSTILIKDAKKILTKDMKSNTAGDNVSDISGISELPDSEPTSISSQYEMKTLGENKTDNKMDWGEHNVSSLDEKRPLFRNGSNASMADKTQEKRIPVQQNAAQIQKAQPKTGQNSNVSEKPGNTRNVPNKGPRDMKLRPNKGYRIIEMPKKDFEEFMAHRLHKKETADSKCPNRITFDFVNKNPNSQIRILNCSMKNNSKSTSCLRDLDKADDQPNLKLSISSENLASEDKSKPTVMNVNKSQTSIKPTIAKPARSFKNRPPGTNGPNPITRPSGALRDMILKPPDKFNKALSPSNSFNKEIEIIRELDDALNKTAIQPKIESIKTESTLECRPLNHTGDQSSTKNSPKGIGSVSTLRREDISPRVVASKVSIVKPKPVPGNSNQLRNISQNDSKLLVATRTLDDIRKDLDNMRNRPSHRLSSASKTAVPKTNTDIPKRLEPVKVITGKKRDLDVSLDSNKYLKLIATPPKTGNTGNNENFDEQKSDKPSVSKTEEEIGTKSYDDVCDSTQSLPTENLFQSAAFSRIDSNTNDRIGNQKFVIGSSSGAFKSLSTLSLEKKSTEDVYLNRSQIKPITRLKSSQSFQHRNLNDDFKSDMKPNTMSVKKPQRHSSLNNSFRSLRALIRTKSSAENKTKPEDSTKPTPAPRRLPSFSNFKTRLSDSKQDSSNIPVIHIPPNNTHNTDAKEESLEEVSSIFTTHTVVSKVSILSRIKLWKSLVN</sequence>
<feature type="compositionally biased region" description="Polar residues" evidence="1">
    <location>
        <begin position="374"/>
        <end position="383"/>
    </location>
</feature>
<feature type="region of interest" description="Disordered" evidence="1">
    <location>
        <begin position="503"/>
        <end position="542"/>
    </location>
</feature>